<dbReference type="GO" id="GO:0032259">
    <property type="term" value="P:methylation"/>
    <property type="evidence" value="ECO:0007669"/>
    <property type="project" value="UniProtKB-KW"/>
</dbReference>
<feature type="domain" description="Tetrapyrrole methylase" evidence="7">
    <location>
        <begin position="6"/>
        <end position="213"/>
    </location>
</feature>
<dbReference type="InterPro" id="IPR035996">
    <property type="entry name" value="4pyrrol_Methylase_sf"/>
</dbReference>
<keyword evidence="2" id="KW-0169">Cobalamin biosynthesis</keyword>
<dbReference type="Gene3D" id="3.30.950.10">
    <property type="entry name" value="Methyltransferase, Cobalt-precorrin-4 Transmethylase, Domain 2"/>
    <property type="match status" value="1"/>
</dbReference>
<dbReference type="GO" id="GO:0030788">
    <property type="term" value="F:precorrin-2 C20-methyltransferase activity"/>
    <property type="evidence" value="ECO:0007669"/>
    <property type="project" value="InterPro"/>
</dbReference>
<dbReference type="SUPFAM" id="SSF53790">
    <property type="entry name" value="Tetrapyrrole methylase"/>
    <property type="match status" value="1"/>
</dbReference>
<dbReference type="InterPro" id="IPR000878">
    <property type="entry name" value="4pyrrol_Mease"/>
</dbReference>
<evidence type="ECO:0000256" key="4">
    <source>
        <dbReference type="ARBA" id="ARBA00022679"/>
    </source>
</evidence>
<proteinExistence type="inferred from homology"/>
<dbReference type="InterPro" id="IPR012382">
    <property type="entry name" value="CobI/CbiL"/>
</dbReference>
<keyword evidence="4 8" id="KW-0808">Transferase</keyword>
<accession>A0A2N8HDQ0</accession>
<reference evidence="8 9" key="1">
    <citation type="journal article" date="2017" name="BMC Genomics">
        <title>Genome sequencing of 39 Akkermansia muciniphila isolates reveals its population structure, genomic and functional diverisity, and global distribution in mammalian gut microbiotas.</title>
        <authorList>
            <person name="Guo X."/>
            <person name="Li S."/>
            <person name="Zhang J."/>
            <person name="Wu F."/>
            <person name="Li X."/>
            <person name="Wu D."/>
            <person name="Zhang M."/>
            <person name="Ou Z."/>
            <person name="Jie Z."/>
            <person name="Yan Q."/>
            <person name="Li P."/>
            <person name="Yi J."/>
            <person name="Peng Y."/>
        </authorList>
    </citation>
    <scope>NUCLEOTIDE SEQUENCE [LARGE SCALE GENOMIC DNA]</scope>
    <source>
        <strain evidence="8 9">GP24</strain>
    </source>
</reference>
<evidence type="ECO:0000256" key="1">
    <source>
        <dbReference type="ARBA" id="ARBA00004953"/>
    </source>
</evidence>
<evidence type="ECO:0000256" key="6">
    <source>
        <dbReference type="PIRNR" id="PIRNR036427"/>
    </source>
</evidence>
<comment type="similarity">
    <text evidence="6">Belongs to the precorrin methyltransferase family.</text>
</comment>
<evidence type="ECO:0000256" key="3">
    <source>
        <dbReference type="ARBA" id="ARBA00022603"/>
    </source>
</evidence>
<sequence>MSSPGKFYGVGIGPGNPEYLTLRAVNVFRSVDVVFTVTGPNSDFSISEAVVRSVGGVKARFHKLVFSMSRDARTRQEQIERNTAVIEEALSRGLDCAFATLGDAMTYSTLGYILSLLLSRNPDLHTEVVPGITSYCTLAAHSRQILVENGERLRVVPAFRPEMADSLEFPPGTTTVLMKTYRSRARLMERIRREKDIRVIYGERLGMPDEFITDDIDVIAARPEEYLSLMFVKKA</sequence>
<gene>
    <name evidence="8" type="ORF">CXU22_05545</name>
</gene>
<dbReference type="Gene3D" id="3.40.1010.10">
    <property type="entry name" value="Cobalt-precorrin-4 Transmethylase, Domain 1"/>
    <property type="match status" value="1"/>
</dbReference>
<dbReference type="AlphaFoldDB" id="A0A2N8HDQ0"/>
<name>A0A2N8HDQ0_9BACT</name>
<dbReference type="Pfam" id="PF00590">
    <property type="entry name" value="TP_methylase"/>
    <property type="match status" value="1"/>
</dbReference>
<keyword evidence="3 8" id="KW-0489">Methyltransferase</keyword>
<dbReference type="OrthoDB" id="9804789at2"/>
<evidence type="ECO:0000256" key="5">
    <source>
        <dbReference type="ARBA" id="ARBA00022691"/>
    </source>
</evidence>
<evidence type="ECO:0000259" key="7">
    <source>
        <dbReference type="Pfam" id="PF00590"/>
    </source>
</evidence>
<dbReference type="Proteomes" id="UP000236000">
    <property type="component" value="Unassembled WGS sequence"/>
</dbReference>
<evidence type="ECO:0000313" key="9">
    <source>
        <dbReference type="Proteomes" id="UP000236000"/>
    </source>
</evidence>
<evidence type="ECO:0000256" key="2">
    <source>
        <dbReference type="ARBA" id="ARBA00022573"/>
    </source>
</evidence>
<dbReference type="GO" id="GO:0009236">
    <property type="term" value="P:cobalamin biosynthetic process"/>
    <property type="evidence" value="ECO:0007669"/>
    <property type="project" value="UniProtKB-UniRule"/>
</dbReference>
<protein>
    <submittedName>
        <fullName evidence="8">Precorrin-2 C(20)-methyltransferase</fullName>
    </submittedName>
</protein>
<keyword evidence="5" id="KW-0949">S-adenosyl-L-methionine</keyword>
<evidence type="ECO:0000313" key="8">
    <source>
        <dbReference type="EMBL" id="PNC18101.1"/>
    </source>
</evidence>
<comment type="pathway">
    <text evidence="1">Cofactor biosynthesis; adenosylcobalamin biosynthesis.</text>
</comment>
<comment type="caution">
    <text evidence="8">The sequence shown here is derived from an EMBL/GenBank/DDBJ whole genome shotgun (WGS) entry which is preliminary data.</text>
</comment>
<dbReference type="InterPro" id="IPR014777">
    <property type="entry name" value="4pyrrole_Mease_sub1"/>
</dbReference>
<dbReference type="EMBL" id="PJKA01000010">
    <property type="protein sequence ID" value="PNC18101.1"/>
    <property type="molecule type" value="Genomic_DNA"/>
</dbReference>
<dbReference type="InterPro" id="IPR014776">
    <property type="entry name" value="4pyrrole_Mease_sub2"/>
</dbReference>
<dbReference type="PANTHER" id="PTHR43467">
    <property type="entry name" value="COBALT-PRECORRIN-2 C(20)-METHYLTRANSFERASE"/>
    <property type="match status" value="1"/>
</dbReference>
<dbReference type="RefSeq" id="WP_102713394.1">
    <property type="nucleotide sequence ID" value="NZ_PJKA01000010.1"/>
</dbReference>
<dbReference type="PIRSF" id="PIRSF036427">
    <property type="entry name" value="Precrrn-2_mtase"/>
    <property type="match status" value="1"/>
</dbReference>
<organism evidence="8 9">
    <name type="scientific">Akkermansia muciniphila</name>
    <dbReference type="NCBI Taxonomy" id="239935"/>
    <lineage>
        <taxon>Bacteria</taxon>
        <taxon>Pseudomonadati</taxon>
        <taxon>Verrucomicrobiota</taxon>
        <taxon>Verrucomicrobiia</taxon>
        <taxon>Verrucomicrobiales</taxon>
        <taxon>Akkermansiaceae</taxon>
        <taxon>Akkermansia</taxon>
    </lineage>
</organism>
<dbReference type="PANTHER" id="PTHR43467:SF2">
    <property type="entry name" value="COBALT-PRECORRIN-2 C(20)-METHYLTRANSFERASE"/>
    <property type="match status" value="1"/>
</dbReference>
<dbReference type="CDD" id="cd11645">
    <property type="entry name" value="Precorrin_2_C20_MT"/>
    <property type="match status" value="1"/>
</dbReference>